<dbReference type="EMBL" id="CP117812">
    <property type="protein sequence ID" value="WDE99129.1"/>
    <property type="molecule type" value="Genomic_DNA"/>
</dbReference>
<sequence length="198" mass="23774">MYDWRNLSEVDKDRTLEWRKFRAYPKHNTPHLEGVSKLYHISAACFEHKNIIGLNPVRMNEFCKKLVAFCEAHDLGLHAWCVLPNHYHLLLRIEDLKEFSILHGRFHGSLSHQWNSEDGTRGRKCFFNHSDRAIRSERHFWVTMNYVHNNPVHHTYVKKWQEWPYSSAIDFIASVGIEQARTIWREFPVRDYGKKWDV</sequence>
<dbReference type="Proteomes" id="UP001214250">
    <property type="component" value="Chromosome 2"/>
</dbReference>
<accession>A0ABY7W2E2</accession>
<keyword evidence="3" id="KW-1185">Reference proteome</keyword>
<evidence type="ECO:0000313" key="2">
    <source>
        <dbReference type="EMBL" id="WDE99129.1"/>
    </source>
</evidence>
<dbReference type="PANTHER" id="PTHR36966:SF1">
    <property type="entry name" value="REP-ASSOCIATED TYROSINE TRANSPOSASE"/>
    <property type="match status" value="1"/>
</dbReference>
<protein>
    <recommendedName>
        <fullName evidence="1">Transposase IS200-like domain-containing protein</fullName>
    </recommendedName>
</protein>
<dbReference type="InterPro" id="IPR052715">
    <property type="entry name" value="RAYT_transposase"/>
</dbReference>
<reference evidence="2 3" key="1">
    <citation type="submission" date="2023-02" db="EMBL/GenBank/DDBJ databases">
        <title>Genome sequence of Lentisphaera profundi SAORIC-696.</title>
        <authorList>
            <person name="Kim e."/>
            <person name="Cho J.-C."/>
            <person name="Choi A."/>
            <person name="Kang I."/>
        </authorList>
    </citation>
    <scope>NUCLEOTIDE SEQUENCE [LARGE SCALE GENOMIC DNA]</scope>
    <source>
        <strain evidence="2 3">SAORIC-696</strain>
    </source>
</reference>
<dbReference type="Gene3D" id="3.30.70.1290">
    <property type="entry name" value="Transposase IS200-like"/>
    <property type="match status" value="1"/>
</dbReference>
<dbReference type="RefSeq" id="WP_274153989.1">
    <property type="nucleotide sequence ID" value="NZ_CP117812.1"/>
</dbReference>
<proteinExistence type="predicted"/>
<organism evidence="2 3">
    <name type="scientific">Lentisphaera profundi</name>
    <dbReference type="NCBI Taxonomy" id="1658616"/>
    <lineage>
        <taxon>Bacteria</taxon>
        <taxon>Pseudomonadati</taxon>
        <taxon>Lentisphaerota</taxon>
        <taxon>Lentisphaeria</taxon>
        <taxon>Lentisphaerales</taxon>
        <taxon>Lentisphaeraceae</taxon>
        <taxon>Lentisphaera</taxon>
    </lineage>
</organism>
<evidence type="ECO:0000313" key="3">
    <source>
        <dbReference type="Proteomes" id="UP001214250"/>
    </source>
</evidence>
<dbReference type="SMART" id="SM01321">
    <property type="entry name" value="Y1_Tnp"/>
    <property type="match status" value="1"/>
</dbReference>
<dbReference type="InterPro" id="IPR036515">
    <property type="entry name" value="Transposase_17_sf"/>
</dbReference>
<dbReference type="InterPro" id="IPR002686">
    <property type="entry name" value="Transposase_17"/>
</dbReference>
<name>A0ABY7W2E2_9BACT</name>
<gene>
    <name evidence="2" type="ORF">PQO03_14935</name>
</gene>
<dbReference type="SUPFAM" id="SSF143422">
    <property type="entry name" value="Transposase IS200-like"/>
    <property type="match status" value="1"/>
</dbReference>
<feature type="domain" description="Transposase IS200-like" evidence="1">
    <location>
        <begin position="35"/>
        <end position="150"/>
    </location>
</feature>
<dbReference type="PANTHER" id="PTHR36966">
    <property type="entry name" value="REP-ASSOCIATED TYROSINE TRANSPOSASE"/>
    <property type="match status" value="1"/>
</dbReference>
<evidence type="ECO:0000259" key="1">
    <source>
        <dbReference type="SMART" id="SM01321"/>
    </source>
</evidence>